<dbReference type="Pfam" id="PF00931">
    <property type="entry name" value="NB-ARC"/>
    <property type="match status" value="1"/>
</dbReference>
<dbReference type="Gene3D" id="1.10.8.430">
    <property type="entry name" value="Helical domain of apoptotic protease-activating factors"/>
    <property type="match status" value="1"/>
</dbReference>
<dbReference type="SMART" id="SM00255">
    <property type="entry name" value="TIR"/>
    <property type="match status" value="1"/>
</dbReference>
<reference evidence="6" key="1">
    <citation type="journal article" date="2020" name="Plant Biotechnol. J.">
        <title>The pomegranate (Punica granatum L.) draft genome dissects genetic divergence between soft- and hard-seeded cultivars.</title>
        <authorList>
            <person name="Luo X."/>
            <person name="Li H."/>
            <person name="Wu Z."/>
            <person name="Yao W."/>
            <person name="Zhao P."/>
            <person name="Cao D."/>
            <person name="Yu H."/>
            <person name="Li K."/>
            <person name="Poudel K."/>
            <person name="Zhao D."/>
            <person name="Zhang F."/>
            <person name="Xia X."/>
            <person name="Chen L."/>
            <person name="Wang Q."/>
            <person name="Jing D."/>
            <person name="Cao S."/>
        </authorList>
    </citation>
    <scope>NUCLEOTIDE SEQUENCE [LARGE SCALE GENOMIC DNA]</scope>
    <source>
        <strain evidence="6">cv. Tunisia</strain>
    </source>
</reference>
<name>A0A6P8CL70_PUNGR</name>
<dbReference type="InterPro" id="IPR003591">
    <property type="entry name" value="Leu-rich_rpt_typical-subtyp"/>
</dbReference>
<dbReference type="InterPro" id="IPR002182">
    <property type="entry name" value="NB-ARC"/>
</dbReference>
<dbReference type="Gene3D" id="3.40.50.300">
    <property type="entry name" value="P-loop containing nucleotide triphosphate hydrolases"/>
    <property type="match status" value="1"/>
</dbReference>
<accession>A0A6P8CL70</accession>
<dbReference type="Pfam" id="PF23282">
    <property type="entry name" value="WHD_ROQ1"/>
    <property type="match status" value="1"/>
</dbReference>
<dbReference type="SUPFAM" id="SSF52058">
    <property type="entry name" value="L domain-like"/>
    <property type="match status" value="3"/>
</dbReference>
<keyword evidence="3" id="KW-0611">Plant defense</keyword>
<dbReference type="InterPro" id="IPR035897">
    <property type="entry name" value="Toll_tir_struct_dom_sf"/>
</dbReference>
<dbReference type="SUPFAM" id="SSF52200">
    <property type="entry name" value="Toll/Interleukin receptor TIR domain"/>
    <property type="match status" value="1"/>
</dbReference>
<dbReference type="GO" id="GO:0043531">
    <property type="term" value="F:ADP binding"/>
    <property type="evidence" value="ECO:0007669"/>
    <property type="project" value="InterPro"/>
</dbReference>
<evidence type="ECO:0000256" key="1">
    <source>
        <dbReference type="ARBA" id="ARBA00022614"/>
    </source>
</evidence>
<dbReference type="PANTHER" id="PTHR16083:SF52">
    <property type="entry name" value="TMV RESISTANCE PROTEIN N-LIKE"/>
    <property type="match status" value="1"/>
</dbReference>
<evidence type="ECO:0000259" key="5">
    <source>
        <dbReference type="PROSITE" id="PS50104"/>
    </source>
</evidence>
<feature type="chain" id="PRO_5027917306" evidence="4">
    <location>
        <begin position="21"/>
        <end position="1409"/>
    </location>
</feature>
<proteinExistence type="predicted"/>
<feature type="signal peptide" evidence="4">
    <location>
        <begin position="1"/>
        <end position="20"/>
    </location>
</feature>
<dbReference type="PROSITE" id="PS50104">
    <property type="entry name" value="TIR"/>
    <property type="match status" value="1"/>
</dbReference>
<gene>
    <name evidence="7" type="primary">LOC116195944</name>
</gene>
<dbReference type="InterPro" id="IPR058192">
    <property type="entry name" value="WHD_ROQ1-like"/>
</dbReference>
<dbReference type="Gene3D" id="3.80.10.10">
    <property type="entry name" value="Ribonuclease Inhibitor"/>
    <property type="match status" value="7"/>
</dbReference>
<dbReference type="GO" id="GO:0007165">
    <property type="term" value="P:signal transduction"/>
    <property type="evidence" value="ECO:0007669"/>
    <property type="project" value="InterPro"/>
</dbReference>
<dbReference type="GO" id="GO:0006952">
    <property type="term" value="P:defense response"/>
    <property type="evidence" value="ECO:0007669"/>
    <property type="project" value="UniProtKB-KW"/>
</dbReference>
<protein>
    <submittedName>
        <fullName evidence="7">TMV resistance protein N-like</fullName>
    </submittedName>
</protein>
<evidence type="ECO:0000313" key="6">
    <source>
        <dbReference type="Proteomes" id="UP000515151"/>
    </source>
</evidence>
<dbReference type="InterPro" id="IPR000157">
    <property type="entry name" value="TIR_dom"/>
</dbReference>
<feature type="domain" description="TIR" evidence="5">
    <location>
        <begin position="49"/>
        <end position="208"/>
    </location>
</feature>
<dbReference type="InterPro" id="IPR042197">
    <property type="entry name" value="Apaf_helical"/>
</dbReference>
<keyword evidence="6" id="KW-1185">Reference proteome</keyword>
<dbReference type="Proteomes" id="UP000515151">
    <property type="component" value="Chromosome 2"/>
</dbReference>
<dbReference type="RefSeq" id="XP_031381243.1">
    <property type="nucleotide sequence ID" value="XM_031525383.1"/>
</dbReference>
<dbReference type="PRINTS" id="PR00364">
    <property type="entry name" value="DISEASERSIST"/>
</dbReference>
<keyword evidence="4" id="KW-0732">Signal</keyword>
<dbReference type="Pfam" id="PF23598">
    <property type="entry name" value="LRR_14"/>
    <property type="match status" value="6"/>
</dbReference>
<evidence type="ECO:0000256" key="3">
    <source>
        <dbReference type="ARBA" id="ARBA00022821"/>
    </source>
</evidence>
<dbReference type="SUPFAM" id="SSF52540">
    <property type="entry name" value="P-loop containing nucleoside triphosphate hydrolases"/>
    <property type="match status" value="1"/>
</dbReference>
<dbReference type="SMART" id="SM00369">
    <property type="entry name" value="LRR_TYP"/>
    <property type="match status" value="20"/>
</dbReference>
<evidence type="ECO:0000256" key="2">
    <source>
        <dbReference type="ARBA" id="ARBA00022737"/>
    </source>
</evidence>
<evidence type="ECO:0000313" key="7">
    <source>
        <dbReference type="RefSeq" id="XP_031381243.1"/>
    </source>
</evidence>
<dbReference type="SMART" id="SM00364">
    <property type="entry name" value="LRR_BAC"/>
    <property type="match status" value="17"/>
</dbReference>
<dbReference type="PANTHER" id="PTHR16083">
    <property type="entry name" value="LEUCINE RICH REPEAT CONTAINING PROTEIN"/>
    <property type="match status" value="1"/>
</dbReference>
<dbReference type="InterPro" id="IPR055414">
    <property type="entry name" value="LRR_R13L4/SHOC2-like"/>
</dbReference>
<dbReference type="Gene3D" id="3.40.50.10140">
    <property type="entry name" value="Toll/interleukin-1 receptor homology (TIR) domain"/>
    <property type="match status" value="1"/>
</dbReference>
<dbReference type="OrthoDB" id="2018313at2759"/>
<sequence length="1409" mass="158124">MQREMLGFLFFSGFTVWAWFRSEKKIEDAMGQQKKEAAEKEGDSEASVSDYEVFLSFRGPDSRQGLADVLYNDMRTAGIHVFRDDDELDTGDEIGKILPAIKNSKICVPIFSSTFAASAWCLREVEKMVELKKKIMPIFYTATPEDVKLGTALFKKELRKHEKKHGKEQVKKWEEALKVVARIKGREVKTTGFAEFSMLFVRALLIKLKVKTKYLTNNLVKRDDHEEAVVKLLDIDSSDVRIIGIHGMGGIGKTTLAKVIFNKLSPRFDCCSFLENIQESLRRDGLEYLQKQLVEDLDPKLKNFQKIDTITMLRENFRRRRALIVLDDVNQRKQIEMIVGMLGWFGSGSRIIITTRDRSIFTREACTHAMEEMDPDQALLLFSRHAFREDSPPSDFRILSEEVLSLTGGLPLAIEVVGSLLCQCEKKRWKVTIERLKKVPNRDVQEKLKISFDALEFHQKQIFLDIACFFINKERSNAILMWEACDFDPDYGIEVLVSMSLLKITKDNEFQMHDLVKDLGRELVREECFGDPAKRSRIWSSKEAKELFKIKQEKENVEGLFPEKLYGDCILKHELFSGFRNLRLLKLVGAKLTGNFENLLPKLKWFTWQQCPSDFAVTNLTLENLVVLDLSDSFITENWAGWNMIQLAKNLKALDLTGCCNLTSTPYLSNNDALERLVLRGCRNLAEIHGSINKLTRLKHLDLQGCPSLRGLPEELCSLEDLENILVVGNHGAPFHLPESIGNLRSLSVMKLHWVEITRIPDSIGGLVNLTHLSMHKCSGMKTLPDIIGDLKSLVKLDMSNTELSALPNSVGRLSKLRWLQLNSTKIEELPGSLGDLESLVELQLSNSNLSALPDSVGRLSKLQWLRLSSTKIEELPDSLGDLESLVELQLSDTNLSALPDSVGRLSKLSLLELSSTKIEELPDSLGDLESLVALELSNSNLSALPDSVGRLSKLKWLRLSSTKIEELPNSLGDLESLVELELSNSNLSALPDSVGRLSKLSLLELSSTKIEELPDSLGDLESLVELELSNSNLSALPDSVGRLSKLQWLQLSSTKIEELPDSLGDLESLVGLQLSNTNLSALPDSVGRLSKLKWLRLSSTKIEELPYSLGDLESLVELQLSNTNLSALPDSVGRLSKLQWLQLSSTKIEELPDSLWDLESLVELELSNTNLIALPDSVGRLSKLQWLRLSSTKISALPDSVGDLESLVRLELSNSNLSALPDSVGRLSKLSLLELSSTKIEELPDSLWDLESLVELQLSNTNLSALPDSVGRLSKLQSLGLSSMKIEELPDSLGDLKSLETLDLSSSKLRILPDSVGEMSELRHLLLDECNIRKLPSSIGKLARLEYLELGGWSLKCLPQLPDFSNLKKLQSIDFEDWFVKVAGTEIDKHACGVARMRWSGFPARWEI</sequence>
<keyword evidence="1" id="KW-0433">Leucine-rich repeat</keyword>
<dbReference type="InterPro" id="IPR032675">
    <property type="entry name" value="LRR_dom_sf"/>
</dbReference>
<reference evidence="7" key="2">
    <citation type="submission" date="2025-08" db="UniProtKB">
        <authorList>
            <consortium name="RefSeq"/>
        </authorList>
    </citation>
    <scope>IDENTIFICATION</scope>
    <source>
        <tissue evidence="7">Leaf</tissue>
    </source>
</reference>
<dbReference type="Pfam" id="PF01582">
    <property type="entry name" value="TIR"/>
    <property type="match status" value="1"/>
</dbReference>
<dbReference type="GeneID" id="116195944"/>
<organism evidence="6 7">
    <name type="scientific">Punica granatum</name>
    <name type="common">Pomegranate</name>
    <dbReference type="NCBI Taxonomy" id="22663"/>
    <lineage>
        <taxon>Eukaryota</taxon>
        <taxon>Viridiplantae</taxon>
        <taxon>Streptophyta</taxon>
        <taxon>Embryophyta</taxon>
        <taxon>Tracheophyta</taxon>
        <taxon>Spermatophyta</taxon>
        <taxon>Magnoliopsida</taxon>
        <taxon>eudicotyledons</taxon>
        <taxon>Gunneridae</taxon>
        <taxon>Pentapetalae</taxon>
        <taxon>rosids</taxon>
        <taxon>malvids</taxon>
        <taxon>Myrtales</taxon>
        <taxon>Lythraceae</taxon>
        <taxon>Punica</taxon>
    </lineage>
</organism>
<dbReference type="InterPro" id="IPR027417">
    <property type="entry name" value="P-loop_NTPase"/>
</dbReference>
<evidence type="ECO:0000256" key="4">
    <source>
        <dbReference type="SAM" id="SignalP"/>
    </source>
</evidence>
<keyword evidence="2" id="KW-0677">Repeat</keyword>